<evidence type="ECO:0008006" key="4">
    <source>
        <dbReference type="Google" id="ProtNLM"/>
    </source>
</evidence>
<name>B1ZME9_OPITP</name>
<dbReference type="OrthoDB" id="9811127at2"/>
<dbReference type="RefSeq" id="WP_012372940.1">
    <property type="nucleotide sequence ID" value="NC_010571.1"/>
</dbReference>
<accession>B1ZME9</accession>
<proteinExistence type="predicted"/>
<dbReference type="EMBL" id="CP001032">
    <property type="protein sequence ID" value="ACB73402.1"/>
    <property type="molecule type" value="Genomic_DNA"/>
</dbReference>
<organism evidence="2 3">
    <name type="scientific">Opitutus terrae (strain DSM 11246 / JCM 15787 / PB90-1)</name>
    <dbReference type="NCBI Taxonomy" id="452637"/>
    <lineage>
        <taxon>Bacteria</taxon>
        <taxon>Pseudomonadati</taxon>
        <taxon>Verrucomicrobiota</taxon>
        <taxon>Opitutia</taxon>
        <taxon>Opitutales</taxon>
        <taxon>Opitutaceae</taxon>
        <taxon>Opitutus</taxon>
    </lineage>
</organism>
<dbReference type="InterPro" id="IPR021327">
    <property type="entry name" value="DUF2934"/>
</dbReference>
<dbReference type="Pfam" id="PF11154">
    <property type="entry name" value="DUF2934"/>
    <property type="match status" value="1"/>
</dbReference>
<keyword evidence="3" id="KW-1185">Reference proteome</keyword>
<protein>
    <recommendedName>
        <fullName evidence="4">DUF2934 domain-containing protein</fullName>
    </recommendedName>
</protein>
<reference evidence="2 3" key="1">
    <citation type="journal article" date="2011" name="J. Bacteriol.">
        <title>Genome sequence of the verrucomicrobium Opitutus terrae PB90-1, an abundant inhabitant of rice paddy soil ecosystems.</title>
        <authorList>
            <person name="van Passel M.W."/>
            <person name="Kant R."/>
            <person name="Palva A."/>
            <person name="Copeland A."/>
            <person name="Lucas S."/>
            <person name="Lapidus A."/>
            <person name="Glavina del Rio T."/>
            <person name="Pitluck S."/>
            <person name="Goltsman E."/>
            <person name="Clum A."/>
            <person name="Sun H."/>
            <person name="Schmutz J."/>
            <person name="Larimer F.W."/>
            <person name="Land M.L."/>
            <person name="Hauser L."/>
            <person name="Kyrpides N."/>
            <person name="Mikhailova N."/>
            <person name="Richardson P.P."/>
            <person name="Janssen P.H."/>
            <person name="de Vos W.M."/>
            <person name="Smidt H."/>
        </authorList>
    </citation>
    <scope>NUCLEOTIDE SEQUENCE [LARGE SCALE GENOMIC DNA]</scope>
    <source>
        <strain evidence="3">DSM 11246 / JCM 15787 / PB90-1</strain>
    </source>
</reference>
<dbReference type="KEGG" id="ote:Oter_0111"/>
<sequence length="67" mass="7352">MAPQHQPSPTPEEIAARATELWRLAGSPPGEEANYHAAAEAELHKQRELTERTANDPGSRGPSRPQR</sequence>
<feature type="compositionally biased region" description="Basic and acidic residues" evidence="1">
    <location>
        <begin position="44"/>
        <end position="54"/>
    </location>
</feature>
<feature type="region of interest" description="Disordered" evidence="1">
    <location>
        <begin position="44"/>
        <end position="67"/>
    </location>
</feature>
<dbReference type="AlphaFoldDB" id="B1ZME9"/>
<dbReference type="HOGENOM" id="CLU_2808239_0_0_0"/>
<evidence type="ECO:0000313" key="3">
    <source>
        <dbReference type="Proteomes" id="UP000007013"/>
    </source>
</evidence>
<dbReference type="Proteomes" id="UP000007013">
    <property type="component" value="Chromosome"/>
</dbReference>
<evidence type="ECO:0000313" key="2">
    <source>
        <dbReference type="EMBL" id="ACB73402.1"/>
    </source>
</evidence>
<gene>
    <name evidence="2" type="ordered locus">Oter_0111</name>
</gene>
<evidence type="ECO:0000256" key="1">
    <source>
        <dbReference type="SAM" id="MobiDB-lite"/>
    </source>
</evidence>